<evidence type="ECO:0000313" key="1">
    <source>
        <dbReference type="EMBL" id="MBC8546084.1"/>
    </source>
</evidence>
<keyword evidence="2" id="KW-1185">Reference proteome</keyword>
<comment type="caution">
    <text evidence="1">The sequence shown here is derived from an EMBL/GenBank/DDBJ whole genome shotgun (WGS) entry which is preliminary data.</text>
</comment>
<dbReference type="InterPro" id="IPR046171">
    <property type="entry name" value="DUF6173"/>
</dbReference>
<protein>
    <submittedName>
        <fullName evidence="1">Uncharacterized protein</fullName>
    </submittedName>
</protein>
<dbReference type="Proteomes" id="UP000653127">
    <property type="component" value="Unassembled WGS sequence"/>
</dbReference>
<dbReference type="AlphaFoldDB" id="A0A926DYT4"/>
<accession>A0A926DYT4</accession>
<reference evidence="1" key="1">
    <citation type="submission" date="2020-08" db="EMBL/GenBank/DDBJ databases">
        <title>Genome public.</title>
        <authorList>
            <person name="Liu C."/>
            <person name="Sun Q."/>
        </authorList>
    </citation>
    <scope>NUCLEOTIDE SEQUENCE</scope>
    <source>
        <strain evidence="1">NSJ-31</strain>
    </source>
</reference>
<organism evidence="1 2">
    <name type="scientific">Ligaoa zhengdingensis</name>
    <dbReference type="NCBI Taxonomy" id="2763658"/>
    <lineage>
        <taxon>Bacteria</taxon>
        <taxon>Bacillati</taxon>
        <taxon>Bacillota</taxon>
        <taxon>Clostridia</taxon>
        <taxon>Eubacteriales</taxon>
        <taxon>Oscillospiraceae</taxon>
        <taxon>Ligaoa</taxon>
    </lineage>
</organism>
<proteinExistence type="predicted"/>
<sequence>MIFLELKDLRPTREYYLADYQYEIIMKQIQKFEQGLDGDHEVAFRLCHFGQSILLHVTDVGYCNPSIIVFRGFVDGKPAQLIQHVSELNFLLMSVERPDPKTPARRIGFAQPN</sequence>
<name>A0A926DYT4_9FIRM</name>
<dbReference type="EMBL" id="JACRST010000003">
    <property type="protein sequence ID" value="MBC8546084.1"/>
    <property type="molecule type" value="Genomic_DNA"/>
</dbReference>
<dbReference type="Pfam" id="PF19670">
    <property type="entry name" value="DUF6173"/>
    <property type="match status" value="1"/>
</dbReference>
<gene>
    <name evidence="1" type="ORF">H8711_03930</name>
</gene>
<evidence type="ECO:0000313" key="2">
    <source>
        <dbReference type="Proteomes" id="UP000653127"/>
    </source>
</evidence>